<protein>
    <recommendedName>
        <fullName evidence="4">Lipoprotein</fullName>
    </recommendedName>
</protein>
<dbReference type="EMBL" id="JAVREO010000002">
    <property type="protein sequence ID" value="MDT0265465.1"/>
    <property type="molecule type" value="Genomic_DNA"/>
</dbReference>
<accession>A0ABU2JKF2</accession>
<proteinExistence type="predicted"/>
<feature type="compositionally biased region" description="Low complexity" evidence="1">
    <location>
        <begin position="1"/>
        <end position="15"/>
    </location>
</feature>
<evidence type="ECO:0000256" key="1">
    <source>
        <dbReference type="SAM" id="MobiDB-lite"/>
    </source>
</evidence>
<evidence type="ECO:0008006" key="4">
    <source>
        <dbReference type="Google" id="ProtNLM"/>
    </source>
</evidence>
<comment type="caution">
    <text evidence="2">The sequence shown here is derived from an EMBL/GenBank/DDBJ whole genome shotgun (WGS) entry which is preliminary data.</text>
</comment>
<feature type="region of interest" description="Disordered" evidence="1">
    <location>
        <begin position="1"/>
        <end position="36"/>
    </location>
</feature>
<evidence type="ECO:0000313" key="3">
    <source>
        <dbReference type="Proteomes" id="UP001183410"/>
    </source>
</evidence>
<gene>
    <name evidence="2" type="ORF">RM844_04060</name>
</gene>
<name>A0ABU2JKF2_9ACTN</name>
<reference evidence="3" key="1">
    <citation type="submission" date="2023-07" db="EMBL/GenBank/DDBJ databases">
        <title>30 novel species of actinomycetes from the DSMZ collection.</title>
        <authorList>
            <person name="Nouioui I."/>
        </authorList>
    </citation>
    <scope>NUCLEOTIDE SEQUENCE [LARGE SCALE GENOMIC DNA]</scope>
    <source>
        <strain evidence="3">DSM 44915</strain>
    </source>
</reference>
<sequence length="238" mass="25143">MAALAAGLTLPLAATGCGGPEEEPPPETNGMEALPPEDIEARAREAAIAAATVRLSGTVVAEGRSYRLDMRIGPDGGVGQVSEDGATFELLRIDDQMYLRADADFWATEGLPEELESDPTQKLDGKYVLVAPDDPAYVELAGFTEKESLLEALLALDGERTVGEESEVDGTPTIQLEAAGGAGGVMDVSLDGVPFPLRLHRGGDAGDLLLSDWDQEFSLVAPAEDEIVDYGDEVLREE</sequence>
<dbReference type="Proteomes" id="UP001183410">
    <property type="component" value="Unassembled WGS sequence"/>
</dbReference>
<evidence type="ECO:0000313" key="2">
    <source>
        <dbReference type="EMBL" id="MDT0265465.1"/>
    </source>
</evidence>
<dbReference type="RefSeq" id="WP_311664809.1">
    <property type="nucleotide sequence ID" value="NZ_JAVREO010000002.1"/>
</dbReference>
<organism evidence="2 3">
    <name type="scientific">Streptomyces chisholmiae</name>
    <dbReference type="NCBI Taxonomy" id="3075540"/>
    <lineage>
        <taxon>Bacteria</taxon>
        <taxon>Bacillati</taxon>
        <taxon>Actinomycetota</taxon>
        <taxon>Actinomycetes</taxon>
        <taxon>Kitasatosporales</taxon>
        <taxon>Streptomycetaceae</taxon>
        <taxon>Streptomyces</taxon>
    </lineage>
</organism>
<keyword evidence="3" id="KW-1185">Reference proteome</keyword>